<proteinExistence type="predicted"/>
<dbReference type="InterPro" id="IPR016039">
    <property type="entry name" value="Thiolase-like"/>
</dbReference>
<sequence length="63" mass="6853">GVCIRMSGNEVFKVAVRTLDRIVGETLEAAGVDEAQVDWLIRTKPTYASSRLPPSACACRWSA</sequence>
<dbReference type="GO" id="GO:0016746">
    <property type="term" value="F:acyltransferase activity"/>
    <property type="evidence" value="ECO:0007669"/>
    <property type="project" value="InterPro"/>
</dbReference>
<name>T1B7P6_9ZZZZ</name>
<evidence type="ECO:0000313" key="1">
    <source>
        <dbReference type="EMBL" id="EQD65922.1"/>
    </source>
</evidence>
<accession>T1B7P6</accession>
<gene>
    <name evidence="1" type="ORF">B1A_08345</name>
</gene>
<reference evidence="1" key="2">
    <citation type="journal article" date="2014" name="ISME J.">
        <title>Microbial stratification in low pH oxic and suboxic macroscopic growths along an acid mine drainage.</title>
        <authorList>
            <person name="Mendez-Garcia C."/>
            <person name="Mesa V."/>
            <person name="Sprenger R.R."/>
            <person name="Richter M."/>
            <person name="Diez M.S."/>
            <person name="Solano J."/>
            <person name="Bargiela R."/>
            <person name="Golyshina O.V."/>
            <person name="Manteca A."/>
            <person name="Ramos J.L."/>
            <person name="Gallego J.R."/>
            <person name="Llorente I."/>
            <person name="Martins Dos Santos V.A."/>
            <person name="Jensen O.N."/>
            <person name="Pelaez A.I."/>
            <person name="Sanchez J."/>
            <person name="Ferrer M."/>
        </authorList>
    </citation>
    <scope>NUCLEOTIDE SEQUENCE</scope>
</reference>
<dbReference type="AlphaFoldDB" id="T1B7P6"/>
<feature type="non-terminal residue" evidence="1">
    <location>
        <position position="1"/>
    </location>
</feature>
<dbReference type="EMBL" id="AUZX01005974">
    <property type="protein sequence ID" value="EQD65922.1"/>
    <property type="molecule type" value="Genomic_DNA"/>
</dbReference>
<comment type="caution">
    <text evidence="1">The sequence shown here is derived from an EMBL/GenBank/DDBJ whole genome shotgun (WGS) entry which is preliminary data.</text>
</comment>
<organism evidence="1">
    <name type="scientific">mine drainage metagenome</name>
    <dbReference type="NCBI Taxonomy" id="410659"/>
    <lineage>
        <taxon>unclassified sequences</taxon>
        <taxon>metagenomes</taxon>
        <taxon>ecological metagenomes</taxon>
    </lineage>
</organism>
<dbReference type="SUPFAM" id="SSF53901">
    <property type="entry name" value="Thiolase-like"/>
    <property type="match status" value="1"/>
</dbReference>
<dbReference type="Gene3D" id="3.40.47.10">
    <property type="match status" value="1"/>
</dbReference>
<protein>
    <submittedName>
        <fullName evidence="1">3-oxoacyl-[acyl-carrier-protein] synthase 3</fullName>
    </submittedName>
</protein>
<reference evidence="1" key="1">
    <citation type="submission" date="2013-08" db="EMBL/GenBank/DDBJ databases">
        <authorList>
            <person name="Mendez C."/>
            <person name="Richter M."/>
            <person name="Ferrer M."/>
            <person name="Sanchez J."/>
        </authorList>
    </citation>
    <scope>NUCLEOTIDE SEQUENCE</scope>
</reference>